<evidence type="ECO:0000313" key="2">
    <source>
        <dbReference type="WBParaSite" id="RSKR_0000389400.1"/>
    </source>
</evidence>
<protein>
    <submittedName>
        <fullName evidence="2">GON-4-like protein</fullName>
    </submittedName>
</protein>
<sequence length="789" mass="90301">MTSKYSNPAIKSYEETISKIDCLPAQINKLLLIKESLRKACEKNALTASSIKEKEKELLRLVDLEEEDNVSGMIELIRELKTVSKSDFLAFIENGYDISDASDSEDENNDCQAPHNETDIALDDTGMSEPTTSERQMDTTEFQDLTKFLRSNDFAALDYHLQEIKNAEAMSPTVKSEFSKECSPFDIKCPEPVVFERDEKIIQKYNLRKSFCYKSNNNTFLSDDSDSEPAAKKCKQSLLPPQIDLSILEEQMKDLDTTTVNKKYKKLINDTKKRSLLLNIEVKISSLLEKSIKAEAETALDLHCLAKHVKLVLHTLGITQKQFAICVANQTEGRFSELLLNPHSSWVGLRAKTQAIYTRMFAFLINEEAIKYLFSECSRKIRSGVVVPEVYCPETFWAEKPLNYSPELYPPREIHIPASATKYTPSMQTPSRPFIRRVTADDYQSSTVHINPTIQFSSDPSKVPRVQFLKTKNPAMTISSPPSKFPLNDQINVFKVCRETINLLNEARVNIKKFGEKFSNLDGELFLRCIRQPVNWDVATNDFKLIYMRLKKFLENETLVSKLRREGLNGLPLAAPQKNNQSSIVPIRKNAFVPHIAVNTKDTVRRFKNLCDKFGSVNKSFYFDYVNTPYAEMEKLLNDPIDWSECNTSQMNVYVKLSKLTFSPTLQRTFLRTFPSKNVPAIIPVKYIKVDSRQTVLAKSELNVFSICQGFLNLLNESKTSITQFGEQYMKMDGVEFELALRQPQPWKQLSLDRQKCYLRLKYFMNSTNLVSVLKTKGIAGLNSNFKFT</sequence>
<name>A0AC35TSJ6_9BILA</name>
<proteinExistence type="predicted"/>
<evidence type="ECO:0000313" key="1">
    <source>
        <dbReference type="Proteomes" id="UP000095286"/>
    </source>
</evidence>
<organism evidence="1 2">
    <name type="scientific">Rhabditophanes sp. KR3021</name>
    <dbReference type="NCBI Taxonomy" id="114890"/>
    <lineage>
        <taxon>Eukaryota</taxon>
        <taxon>Metazoa</taxon>
        <taxon>Ecdysozoa</taxon>
        <taxon>Nematoda</taxon>
        <taxon>Chromadorea</taxon>
        <taxon>Rhabditida</taxon>
        <taxon>Tylenchina</taxon>
        <taxon>Panagrolaimomorpha</taxon>
        <taxon>Strongyloidoidea</taxon>
        <taxon>Alloionematidae</taxon>
        <taxon>Rhabditophanes</taxon>
    </lineage>
</organism>
<dbReference type="Proteomes" id="UP000095286">
    <property type="component" value="Unplaced"/>
</dbReference>
<reference evidence="2" key="1">
    <citation type="submission" date="2016-11" db="UniProtKB">
        <authorList>
            <consortium name="WormBaseParasite"/>
        </authorList>
    </citation>
    <scope>IDENTIFICATION</scope>
    <source>
        <strain evidence="2">KR3021</strain>
    </source>
</reference>
<accession>A0AC35TSJ6</accession>
<dbReference type="WBParaSite" id="RSKR_0000389400.1">
    <property type="protein sequence ID" value="RSKR_0000389400.1"/>
    <property type="gene ID" value="RSKR_0000389400"/>
</dbReference>